<sequence length="287" mass="30678">MLATGKPSPFQHFFDTDTDEQTPEVPKAHRRPPIKSSTFSVRLCPVPAAEDCTQPMLSPFSAVNAGYLQEPSKQGHERWACQPGEGIHGSQQLQTRRASSHGGEGILGSQQLQIRRTSHGGGLFKSKVDAGKPLLPTGQAASVLLRQASSPMFSTSRQGSRRTSGSAFSSAWDSFTSTPRRLSSNGSQTAYEELSSQGYALPSSQGRSRRSWGNNKGGSSCAPSVADHVAFLARRSSFSGCESMTKSSRALVGSQKGKQSHPPVHLEMGFRPPSQGSLMDAFQALLG</sequence>
<feature type="region of interest" description="Disordered" evidence="1">
    <location>
        <begin position="74"/>
        <end position="105"/>
    </location>
</feature>
<dbReference type="AlphaFoldDB" id="A0A7S3VJ55"/>
<proteinExistence type="predicted"/>
<reference evidence="2" key="1">
    <citation type="submission" date="2021-01" db="EMBL/GenBank/DDBJ databases">
        <authorList>
            <person name="Corre E."/>
            <person name="Pelletier E."/>
            <person name="Niang G."/>
            <person name="Scheremetjew M."/>
            <person name="Finn R."/>
            <person name="Kale V."/>
            <person name="Holt S."/>
            <person name="Cochrane G."/>
            <person name="Meng A."/>
            <person name="Brown T."/>
            <person name="Cohen L."/>
        </authorList>
    </citation>
    <scope>NUCLEOTIDE SEQUENCE</scope>
    <source>
        <strain evidence="2">CCMP1320</strain>
    </source>
</reference>
<evidence type="ECO:0000256" key="1">
    <source>
        <dbReference type="SAM" id="MobiDB-lite"/>
    </source>
</evidence>
<name>A0A7S3VJ55_DUNTE</name>
<feature type="region of interest" description="Disordered" evidence="1">
    <location>
        <begin position="151"/>
        <end position="221"/>
    </location>
</feature>
<feature type="region of interest" description="Disordered" evidence="1">
    <location>
        <begin position="249"/>
        <end position="272"/>
    </location>
</feature>
<gene>
    <name evidence="2" type="ORF">DTER00134_LOCUS3311</name>
</gene>
<feature type="compositionally biased region" description="Polar residues" evidence="1">
    <location>
        <begin position="167"/>
        <end position="221"/>
    </location>
</feature>
<protein>
    <submittedName>
        <fullName evidence="2">Uncharacterized protein</fullName>
    </submittedName>
</protein>
<dbReference type="EMBL" id="HBIP01006427">
    <property type="protein sequence ID" value="CAE0488247.1"/>
    <property type="molecule type" value="Transcribed_RNA"/>
</dbReference>
<evidence type="ECO:0000313" key="2">
    <source>
        <dbReference type="EMBL" id="CAE0488247.1"/>
    </source>
</evidence>
<accession>A0A7S3VJ55</accession>
<organism evidence="2">
    <name type="scientific">Dunaliella tertiolecta</name>
    <name type="common">Green alga</name>
    <dbReference type="NCBI Taxonomy" id="3047"/>
    <lineage>
        <taxon>Eukaryota</taxon>
        <taxon>Viridiplantae</taxon>
        <taxon>Chlorophyta</taxon>
        <taxon>core chlorophytes</taxon>
        <taxon>Chlorophyceae</taxon>
        <taxon>CS clade</taxon>
        <taxon>Chlamydomonadales</taxon>
        <taxon>Dunaliellaceae</taxon>
        <taxon>Dunaliella</taxon>
    </lineage>
</organism>
<feature type="compositionally biased region" description="Low complexity" evidence="1">
    <location>
        <begin position="154"/>
        <end position="166"/>
    </location>
</feature>
<feature type="region of interest" description="Disordered" evidence="1">
    <location>
        <begin position="1"/>
        <end position="37"/>
    </location>
</feature>